<gene>
    <name evidence="3" type="ORF">AZI86_10935</name>
</gene>
<proteinExistence type="inferred from homology"/>
<evidence type="ECO:0000259" key="2">
    <source>
        <dbReference type="Pfam" id="PF02397"/>
    </source>
</evidence>
<dbReference type="GO" id="GO:0016780">
    <property type="term" value="F:phosphotransferase activity, for other substituted phosphate groups"/>
    <property type="evidence" value="ECO:0007669"/>
    <property type="project" value="TreeGrafter"/>
</dbReference>
<accession>A0A150WLV1</accession>
<evidence type="ECO:0000313" key="4">
    <source>
        <dbReference type="Proteomes" id="UP000075320"/>
    </source>
</evidence>
<protein>
    <submittedName>
        <fullName evidence="3">Sugar transferase</fullName>
    </submittedName>
</protein>
<dbReference type="InterPro" id="IPR003362">
    <property type="entry name" value="Bact_transf"/>
</dbReference>
<sequence length="201" mass="23228">MKRFFDFFASLVILLIACLPLLILFLLVRLFLGSPVLFRQVRPGLKGHPFEMLKLRTMTDQRDSHGKLLPDADRLTKFGKFLRSTSLDELPEIWNVLNGDMSLVGPRPLLMEYLPLYSDEQRRRHDVRPGITGWAQVNGRNALSWEEKFKLDVWYVENQSFLLDIKILFLTLYKVVKRSDISAPNQATMTAFKGSSDLTKP</sequence>
<dbReference type="Proteomes" id="UP000075320">
    <property type="component" value="Unassembled WGS sequence"/>
</dbReference>
<dbReference type="AlphaFoldDB" id="A0A150WLV1"/>
<evidence type="ECO:0000256" key="1">
    <source>
        <dbReference type="ARBA" id="ARBA00006464"/>
    </source>
</evidence>
<dbReference type="PROSITE" id="PS51257">
    <property type="entry name" value="PROKAR_LIPOPROTEIN"/>
    <property type="match status" value="1"/>
</dbReference>
<comment type="caution">
    <text evidence="3">The sequence shown here is derived from an EMBL/GenBank/DDBJ whole genome shotgun (WGS) entry which is preliminary data.</text>
</comment>
<keyword evidence="4" id="KW-1185">Reference proteome</keyword>
<name>A0A150WLV1_BDEBC</name>
<comment type="similarity">
    <text evidence="1">Belongs to the bacterial sugar transferase family.</text>
</comment>
<dbReference type="EMBL" id="LUKE01000002">
    <property type="protein sequence ID" value="KYG64991.1"/>
    <property type="molecule type" value="Genomic_DNA"/>
</dbReference>
<feature type="domain" description="Bacterial sugar transferase" evidence="2">
    <location>
        <begin position="2"/>
        <end position="177"/>
    </location>
</feature>
<organism evidence="3 4">
    <name type="scientific">Bdellovibrio bacteriovorus</name>
    <dbReference type="NCBI Taxonomy" id="959"/>
    <lineage>
        <taxon>Bacteria</taxon>
        <taxon>Pseudomonadati</taxon>
        <taxon>Bdellovibrionota</taxon>
        <taxon>Bdellovibrionia</taxon>
        <taxon>Bdellovibrionales</taxon>
        <taxon>Pseudobdellovibrionaceae</taxon>
        <taxon>Bdellovibrio</taxon>
    </lineage>
</organism>
<evidence type="ECO:0000313" key="3">
    <source>
        <dbReference type="EMBL" id="KYG64991.1"/>
    </source>
</evidence>
<dbReference type="PANTHER" id="PTHR30576">
    <property type="entry name" value="COLANIC BIOSYNTHESIS UDP-GLUCOSE LIPID CARRIER TRANSFERASE"/>
    <property type="match status" value="1"/>
</dbReference>
<dbReference type="Pfam" id="PF02397">
    <property type="entry name" value="Bac_transf"/>
    <property type="match status" value="1"/>
</dbReference>
<reference evidence="3 4" key="1">
    <citation type="submission" date="2016-03" db="EMBL/GenBank/DDBJ databases">
        <authorList>
            <person name="Ploux O."/>
        </authorList>
    </citation>
    <scope>NUCLEOTIDE SEQUENCE [LARGE SCALE GENOMIC DNA]</scope>
    <source>
        <strain evidence="3 4">R0</strain>
    </source>
</reference>
<keyword evidence="3" id="KW-0808">Transferase</keyword>
<dbReference type="PANTHER" id="PTHR30576:SF8">
    <property type="entry name" value="UNDECAPRENYL-PHOSPHATE GALACTOSE PHOSPHOTRANSFERASE"/>
    <property type="match status" value="1"/>
</dbReference>